<dbReference type="Proteomes" id="UP000005239">
    <property type="component" value="Unassembled WGS sequence"/>
</dbReference>
<evidence type="ECO:0000256" key="5">
    <source>
        <dbReference type="ARBA" id="ARBA00023136"/>
    </source>
</evidence>
<dbReference type="Pfam" id="PF10317">
    <property type="entry name" value="7TM_GPCR_Srd"/>
    <property type="match status" value="1"/>
</dbReference>
<keyword evidence="7" id="KW-1185">Reference proteome</keyword>
<dbReference type="InterPro" id="IPR050920">
    <property type="entry name" value="Nematode_rcpt-like_delta"/>
</dbReference>
<dbReference type="PANTHER" id="PTHR22945">
    <property type="entry name" value="SERPENTINE RECEPTOR, CLASS D DELTA"/>
    <property type="match status" value="1"/>
</dbReference>
<comment type="subcellular location">
    <subcellularLocation>
        <location evidence="1">Membrane</location>
        <topology evidence="1">Multi-pass membrane protein</topology>
    </subcellularLocation>
</comment>
<protein>
    <submittedName>
        <fullName evidence="6">G protein-coupled receptor</fullName>
    </submittedName>
</protein>
<dbReference type="PANTHER" id="PTHR22945:SF40">
    <property type="entry name" value="SERPENTINE RECEPTOR, CLASS D (DELTA)-RELATED"/>
    <property type="match status" value="1"/>
</dbReference>
<dbReference type="InterPro" id="IPR019421">
    <property type="entry name" value="7TM_GPCR_serpentine_rcpt_Srd"/>
</dbReference>
<evidence type="ECO:0000313" key="7">
    <source>
        <dbReference type="Proteomes" id="UP000005239"/>
    </source>
</evidence>
<dbReference type="GO" id="GO:0016020">
    <property type="term" value="C:membrane"/>
    <property type="evidence" value="ECO:0007669"/>
    <property type="project" value="UniProtKB-SubCell"/>
</dbReference>
<proteinExistence type="inferred from homology"/>
<keyword evidence="3" id="KW-0812">Transmembrane</keyword>
<organism evidence="6 7">
    <name type="scientific">Pristionchus pacificus</name>
    <name type="common">Parasitic nematode worm</name>
    <dbReference type="NCBI Taxonomy" id="54126"/>
    <lineage>
        <taxon>Eukaryota</taxon>
        <taxon>Metazoa</taxon>
        <taxon>Ecdysozoa</taxon>
        <taxon>Nematoda</taxon>
        <taxon>Chromadorea</taxon>
        <taxon>Rhabditida</taxon>
        <taxon>Rhabditina</taxon>
        <taxon>Diplogasteromorpha</taxon>
        <taxon>Diplogasteroidea</taxon>
        <taxon>Neodiplogasteridae</taxon>
        <taxon>Pristionchus</taxon>
    </lineage>
</organism>
<evidence type="ECO:0000256" key="1">
    <source>
        <dbReference type="ARBA" id="ARBA00004141"/>
    </source>
</evidence>
<keyword evidence="5" id="KW-0472">Membrane</keyword>
<gene>
    <name evidence="6" type="primary">WBGene00279555</name>
</gene>
<name>A0A2A6CPE1_PRIPA</name>
<evidence type="ECO:0000256" key="2">
    <source>
        <dbReference type="ARBA" id="ARBA00009166"/>
    </source>
</evidence>
<comment type="similarity">
    <text evidence="2">Belongs to the nematode receptor-like protein srd family.</text>
</comment>
<reference evidence="6" key="2">
    <citation type="submission" date="2022-06" db="UniProtKB">
        <authorList>
            <consortium name="EnsemblMetazoa"/>
        </authorList>
    </citation>
    <scope>IDENTIFICATION</scope>
    <source>
        <strain evidence="6">PS312</strain>
    </source>
</reference>
<dbReference type="OrthoDB" id="5911054at2759"/>
<dbReference type="AlphaFoldDB" id="A0A2A6CPE1"/>
<dbReference type="EnsemblMetazoa" id="PPA41186.1">
    <property type="protein sequence ID" value="PPA41186.1"/>
    <property type="gene ID" value="WBGene00279555"/>
</dbReference>
<reference evidence="7" key="1">
    <citation type="journal article" date="2008" name="Nat. Genet.">
        <title>The Pristionchus pacificus genome provides a unique perspective on nematode lifestyle and parasitism.</title>
        <authorList>
            <person name="Dieterich C."/>
            <person name="Clifton S.W."/>
            <person name="Schuster L.N."/>
            <person name="Chinwalla A."/>
            <person name="Delehaunty K."/>
            <person name="Dinkelacker I."/>
            <person name="Fulton L."/>
            <person name="Fulton R."/>
            <person name="Godfrey J."/>
            <person name="Minx P."/>
            <person name="Mitreva M."/>
            <person name="Roeseler W."/>
            <person name="Tian H."/>
            <person name="Witte H."/>
            <person name="Yang S.P."/>
            <person name="Wilson R.K."/>
            <person name="Sommer R.J."/>
        </authorList>
    </citation>
    <scope>NUCLEOTIDE SEQUENCE [LARGE SCALE GENOMIC DNA]</scope>
    <source>
        <strain evidence="7">PS312</strain>
    </source>
</reference>
<evidence type="ECO:0000256" key="3">
    <source>
        <dbReference type="ARBA" id="ARBA00022692"/>
    </source>
</evidence>
<dbReference type="SUPFAM" id="SSF81321">
    <property type="entry name" value="Family A G protein-coupled receptor-like"/>
    <property type="match status" value="1"/>
</dbReference>
<sequence>MIPIHSIIHASLGIIGFVANSLLLVAVILSRRNPFLRTYSLLLFNSAITDFVASVTDGLTMIRYSNVCSKTTPKYCDRIVVDQVSIVYIYNGPCGAISEPTCFFLYSLMLHFTMHSIALMAVSFWFRSIALSGSIPSIMRLQLICAIVLAPSLILHASFARVVRSIVQFLWACSPRDEVAEILHRVYPDLDASDLTITGSVSTLGPHTSASTLYICILPIIAYAVIILMRRKVKRKLAEVTSMSDRTKSMHEALVRALTVHAFLPISLFAGIGSFELLSFGVPRSEFLESFATM</sequence>
<evidence type="ECO:0000313" key="6">
    <source>
        <dbReference type="EnsemblMetazoa" id="PPA41186.1"/>
    </source>
</evidence>
<evidence type="ECO:0000256" key="4">
    <source>
        <dbReference type="ARBA" id="ARBA00022989"/>
    </source>
</evidence>
<accession>A0A2A6CPE1</accession>
<keyword evidence="4" id="KW-1133">Transmembrane helix</keyword>
<accession>A0A8R1V0D9</accession>